<protein>
    <submittedName>
        <fullName evidence="2">Uncharacterized protein</fullName>
    </submittedName>
</protein>
<evidence type="ECO:0000313" key="1">
    <source>
        <dbReference type="Proteomes" id="UP000887540"/>
    </source>
</evidence>
<evidence type="ECO:0000313" key="2">
    <source>
        <dbReference type="WBParaSite" id="ACRNAN_scaffold10811.g21629.t1"/>
    </source>
</evidence>
<keyword evidence="1" id="KW-1185">Reference proteome</keyword>
<accession>A0A914CIQ8</accession>
<organism evidence="1 2">
    <name type="scientific">Acrobeloides nanus</name>
    <dbReference type="NCBI Taxonomy" id="290746"/>
    <lineage>
        <taxon>Eukaryota</taxon>
        <taxon>Metazoa</taxon>
        <taxon>Ecdysozoa</taxon>
        <taxon>Nematoda</taxon>
        <taxon>Chromadorea</taxon>
        <taxon>Rhabditida</taxon>
        <taxon>Tylenchina</taxon>
        <taxon>Cephalobomorpha</taxon>
        <taxon>Cephaloboidea</taxon>
        <taxon>Cephalobidae</taxon>
        <taxon>Acrobeloides</taxon>
    </lineage>
</organism>
<dbReference type="WBParaSite" id="ACRNAN_scaffold10811.g21629.t1">
    <property type="protein sequence ID" value="ACRNAN_scaffold10811.g21629.t1"/>
    <property type="gene ID" value="ACRNAN_scaffold10811.g21629"/>
</dbReference>
<dbReference type="AlphaFoldDB" id="A0A914CIQ8"/>
<proteinExistence type="predicted"/>
<reference evidence="2" key="1">
    <citation type="submission" date="2022-11" db="UniProtKB">
        <authorList>
            <consortium name="WormBaseParasite"/>
        </authorList>
    </citation>
    <scope>IDENTIFICATION</scope>
</reference>
<dbReference type="Proteomes" id="UP000887540">
    <property type="component" value="Unplaced"/>
</dbReference>
<name>A0A914CIQ8_9BILA</name>
<sequence length="202" mass="22674">EAEREATGWGLVLEDVVASVSDVVSNIFGSKKSEKNVINAKNVVNRAEKIVNGAKNVASGEDNIINDAKDVVKVAENVVNGAKDVVNDAENIVNGDENNIDENNVNERRKRDLPSVIDIENIEEQIANFTAMVKNTDLERMDLEKVIEFISEATKYLTLLHDKWSDMYKYFARISNAIEKFANEAGKLKDLEEVQKVRIFYP</sequence>